<protein>
    <submittedName>
        <fullName evidence="1">Uncharacterized protein</fullName>
    </submittedName>
</protein>
<dbReference type="Proteomes" id="UP001153050">
    <property type="component" value="Unassembled WGS sequence"/>
</dbReference>
<name>A0ABM9E240_9HYPH</name>
<gene>
    <name evidence="1" type="ORF">MES5069_360183</name>
</gene>
<reference evidence="1 2" key="1">
    <citation type="submission" date="2022-03" db="EMBL/GenBank/DDBJ databases">
        <authorList>
            <person name="Brunel B."/>
        </authorList>
    </citation>
    <scope>NUCLEOTIDE SEQUENCE [LARGE SCALE GENOMIC DNA]</scope>
    <source>
        <strain evidence="1">STM5069sample</strain>
    </source>
</reference>
<evidence type="ECO:0000313" key="2">
    <source>
        <dbReference type="Proteomes" id="UP001153050"/>
    </source>
</evidence>
<keyword evidence="2" id="KW-1185">Reference proteome</keyword>
<proteinExistence type="predicted"/>
<organism evidence="1 2">
    <name type="scientific">Mesorhizobium escarrei</name>
    <dbReference type="NCBI Taxonomy" id="666018"/>
    <lineage>
        <taxon>Bacteria</taxon>
        <taxon>Pseudomonadati</taxon>
        <taxon>Pseudomonadota</taxon>
        <taxon>Alphaproteobacteria</taxon>
        <taxon>Hyphomicrobiales</taxon>
        <taxon>Phyllobacteriaceae</taxon>
        <taxon>Mesorhizobium</taxon>
    </lineage>
</organism>
<evidence type="ECO:0000313" key="1">
    <source>
        <dbReference type="EMBL" id="CAH2403156.1"/>
    </source>
</evidence>
<comment type="caution">
    <text evidence="1">The sequence shown here is derived from an EMBL/GenBank/DDBJ whole genome shotgun (WGS) entry which is preliminary data.</text>
</comment>
<sequence length="123" mass="13183">MFAAAEAAGRVGTARKTKPVDARPARIGEIVVTHIADEGREMQGNLLRRETRAALWDEVAAARAASDFGKEKAVLKRSTKSRCAARAGGARFATASRARTCLCHLQARRQAGAPRSDGRRLGL</sequence>
<accession>A0ABM9E240</accession>
<dbReference type="EMBL" id="CAKXZT010000131">
    <property type="protein sequence ID" value="CAH2403156.1"/>
    <property type="molecule type" value="Genomic_DNA"/>
</dbReference>